<dbReference type="PANTHER" id="PTHR30576">
    <property type="entry name" value="COLANIC BIOSYNTHESIS UDP-GLUCOSE LIPID CARRIER TRANSFERASE"/>
    <property type="match status" value="1"/>
</dbReference>
<gene>
    <name evidence="4" type="ORF">SAMN04488057_105322</name>
</gene>
<dbReference type="STRING" id="388280.SAMN04488057_105322"/>
<evidence type="ECO:0000313" key="5">
    <source>
        <dbReference type="Proteomes" id="UP000184513"/>
    </source>
</evidence>
<evidence type="ECO:0000256" key="1">
    <source>
        <dbReference type="ARBA" id="ARBA00006464"/>
    </source>
</evidence>
<dbReference type="PANTHER" id="PTHR30576:SF21">
    <property type="entry name" value="UDP-GLUCOSE:UNDECAPRENYL-PHOSPHATE GLUCOSE-1-PHOSPHATE TRANSFERASE"/>
    <property type="match status" value="1"/>
</dbReference>
<keyword evidence="2" id="KW-1133">Transmembrane helix</keyword>
<dbReference type="Pfam" id="PF02397">
    <property type="entry name" value="Bac_transf"/>
    <property type="match status" value="1"/>
</dbReference>
<dbReference type="Proteomes" id="UP000184513">
    <property type="component" value="Unassembled WGS sequence"/>
</dbReference>
<feature type="domain" description="Bacterial sugar transferase" evidence="3">
    <location>
        <begin position="39"/>
        <end position="223"/>
    </location>
</feature>
<evidence type="ECO:0000256" key="2">
    <source>
        <dbReference type="SAM" id="Phobius"/>
    </source>
</evidence>
<reference evidence="4 5" key="1">
    <citation type="submission" date="2016-11" db="EMBL/GenBank/DDBJ databases">
        <authorList>
            <person name="Jaros S."/>
            <person name="Januszkiewicz K."/>
            <person name="Wedrychowicz H."/>
        </authorList>
    </citation>
    <scope>NUCLEOTIDE SEQUENCE [LARGE SCALE GENOMIC DNA]</scope>
    <source>
        <strain evidence="4 5">CGMCC 1.6102</strain>
    </source>
</reference>
<dbReference type="GO" id="GO:0009242">
    <property type="term" value="P:colanic acid biosynthetic process"/>
    <property type="evidence" value="ECO:0007669"/>
    <property type="project" value="TreeGrafter"/>
</dbReference>
<dbReference type="RefSeq" id="WP_073094546.1">
    <property type="nucleotide sequence ID" value="NZ_FRCY01000005.1"/>
</dbReference>
<comment type="similarity">
    <text evidence="1">Belongs to the bacterial sugar transferase family.</text>
</comment>
<proteinExistence type="inferred from homology"/>
<name>A0A1M7NH72_9BACT</name>
<keyword evidence="4" id="KW-0808">Transferase</keyword>
<dbReference type="InterPro" id="IPR003362">
    <property type="entry name" value="Bact_transf"/>
</dbReference>
<dbReference type="EMBL" id="FRCY01000005">
    <property type="protein sequence ID" value="SHN03070.1"/>
    <property type="molecule type" value="Genomic_DNA"/>
</dbReference>
<keyword evidence="2" id="KW-0472">Membrane</keyword>
<keyword evidence="5" id="KW-1185">Reference proteome</keyword>
<dbReference type="AlphaFoldDB" id="A0A1M7NH72"/>
<keyword evidence="2" id="KW-0812">Transmembrane</keyword>
<protein>
    <submittedName>
        <fullName evidence="4">Sugar transferase involved in LPS biosynthesis (Colanic, teichoic acid)</fullName>
    </submittedName>
</protein>
<dbReference type="GO" id="GO:0089702">
    <property type="term" value="F:undecaprenyl-phosphate glucose phosphotransferase activity"/>
    <property type="evidence" value="ECO:0007669"/>
    <property type="project" value="TreeGrafter"/>
</dbReference>
<evidence type="ECO:0000259" key="3">
    <source>
        <dbReference type="Pfam" id="PF02397"/>
    </source>
</evidence>
<evidence type="ECO:0000313" key="4">
    <source>
        <dbReference type="EMBL" id="SHN03070.1"/>
    </source>
</evidence>
<accession>A0A1M7NH72</accession>
<feature type="transmembrane region" description="Helical" evidence="2">
    <location>
        <begin position="44"/>
        <end position="66"/>
    </location>
</feature>
<dbReference type="OrthoDB" id="9808602at2"/>
<sequence>MEKFLRRAKEPDIFSAKLSGYITPDGAVYLTDPQKLLIKRFFDLTISVFLILFVMSWVVPLIALMIRIDSRGPILYRQLRHGKGNKAFWCYKFRTMKANTESDLLQASKNDQRVTRVGRFLRKSSLDEIPQVINVLIGEMSLIGPRPHAVPMNHVFSNEINNYMFRHVVKPGITGLAQSRGYRGEIIDHFDIYGRVKLDHFYIRKWCLFLDLKIVFWTLSTILFKNGKAY</sequence>
<organism evidence="4 5">
    <name type="scientific">Cyclobacterium lianum</name>
    <dbReference type="NCBI Taxonomy" id="388280"/>
    <lineage>
        <taxon>Bacteria</taxon>
        <taxon>Pseudomonadati</taxon>
        <taxon>Bacteroidota</taxon>
        <taxon>Cytophagia</taxon>
        <taxon>Cytophagales</taxon>
        <taxon>Cyclobacteriaceae</taxon>
        <taxon>Cyclobacterium</taxon>
    </lineage>
</organism>